<dbReference type="InterPro" id="IPR013762">
    <property type="entry name" value="Integrase-like_cat_sf"/>
</dbReference>
<evidence type="ECO:0000256" key="3">
    <source>
        <dbReference type="ARBA" id="ARBA00023125"/>
    </source>
</evidence>
<dbReference type="EMBL" id="SACM01000001">
    <property type="protein sequence ID" value="RVT88339.1"/>
    <property type="molecule type" value="Genomic_DNA"/>
</dbReference>
<dbReference type="Gene3D" id="1.10.443.10">
    <property type="entry name" value="Intergrase catalytic core"/>
    <property type="match status" value="1"/>
</dbReference>
<dbReference type="GO" id="GO:0015074">
    <property type="term" value="P:DNA integration"/>
    <property type="evidence" value="ECO:0007669"/>
    <property type="project" value="UniProtKB-KW"/>
</dbReference>
<dbReference type="InterPro" id="IPR010998">
    <property type="entry name" value="Integrase_recombinase_N"/>
</dbReference>
<dbReference type="InterPro" id="IPR011010">
    <property type="entry name" value="DNA_brk_join_enz"/>
</dbReference>
<evidence type="ECO:0000259" key="5">
    <source>
        <dbReference type="PROSITE" id="PS51898"/>
    </source>
</evidence>
<dbReference type="PROSITE" id="PS51898">
    <property type="entry name" value="TYR_RECOMBINASE"/>
    <property type="match status" value="1"/>
</dbReference>
<feature type="domain" description="Tyr recombinase" evidence="5">
    <location>
        <begin position="252"/>
        <end position="476"/>
    </location>
</feature>
<dbReference type="Gene3D" id="1.10.150.130">
    <property type="match status" value="1"/>
</dbReference>
<dbReference type="RefSeq" id="WP_127681416.1">
    <property type="nucleotide sequence ID" value="NZ_SACM01000001.1"/>
</dbReference>
<dbReference type="OrthoDB" id="9775880at2"/>
<keyword evidence="4" id="KW-0233">DNA recombination</keyword>
<protein>
    <recommendedName>
        <fullName evidence="5">Tyr recombinase domain-containing protein</fullName>
    </recommendedName>
</protein>
<dbReference type="InterPro" id="IPR038488">
    <property type="entry name" value="Integrase_DNA-bd_sf"/>
</dbReference>
<dbReference type="Pfam" id="PF22022">
    <property type="entry name" value="Phage_int_M"/>
    <property type="match status" value="1"/>
</dbReference>
<evidence type="ECO:0000313" key="7">
    <source>
        <dbReference type="Proteomes" id="UP000288587"/>
    </source>
</evidence>
<dbReference type="Proteomes" id="UP000288587">
    <property type="component" value="Unassembled WGS sequence"/>
</dbReference>
<keyword evidence="2" id="KW-0229">DNA integration</keyword>
<evidence type="ECO:0000256" key="1">
    <source>
        <dbReference type="ARBA" id="ARBA00008857"/>
    </source>
</evidence>
<dbReference type="InterPro" id="IPR002104">
    <property type="entry name" value="Integrase_catalytic"/>
</dbReference>
<dbReference type="GO" id="GO:0006310">
    <property type="term" value="P:DNA recombination"/>
    <property type="evidence" value="ECO:0007669"/>
    <property type="project" value="UniProtKB-KW"/>
</dbReference>
<proteinExistence type="inferred from homology"/>
<dbReference type="InterPro" id="IPR050808">
    <property type="entry name" value="Phage_Integrase"/>
</dbReference>
<dbReference type="InterPro" id="IPR053876">
    <property type="entry name" value="Phage_int_M"/>
</dbReference>
<dbReference type="PANTHER" id="PTHR30629:SF2">
    <property type="entry name" value="PROPHAGE INTEGRASE INTS-RELATED"/>
    <property type="match status" value="1"/>
</dbReference>
<reference evidence="6 7" key="1">
    <citation type="submission" date="2019-01" db="EMBL/GenBank/DDBJ databases">
        <authorList>
            <person name="Chen W.-M."/>
        </authorList>
    </citation>
    <scope>NUCLEOTIDE SEQUENCE [LARGE SCALE GENOMIC DNA]</scope>
    <source>
        <strain evidence="6 7">CCP-18</strain>
    </source>
</reference>
<name>A0A3S2WUK6_9BURK</name>
<organism evidence="6 7">
    <name type="scientific">Inhella crocodyli</name>
    <dbReference type="NCBI Taxonomy" id="2499851"/>
    <lineage>
        <taxon>Bacteria</taxon>
        <taxon>Pseudomonadati</taxon>
        <taxon>Pseudomonadota</taxon>
        <taxon>Betaproteobacteria</taxon>
        <taxon>Burkholderiales</taxon>
        <taxon>Sphaerotilaceae</taxon>
        <taxon>Inhella</taxon>
    </lineage>
</organism>
<dbReference type="PANTHER" id="PTHR30629">
    <property type="entry name" value="PROPHAGE INTEGRASE"/>
    <property type="match status" value="1"/>
</dbReference>
<dbReference type="AlphaFoldDB" id="A0A3S2WUK6"/>
<sequence length="504" mass="55608">MPTITDRAMQAKPTNQEQWLSQPFARGAGVFLGRITPAGERLFYFRYTASKGRRPFLPIGSYSPKGQSGGLTVAQAYAIAAEWSRLYVGGHKDLREHFEAQAAADAAAIETKRLTAEAESRRLQEEAAAASLAASRRLTVRQLFKRWQDTDLQPHLGADGKRIGRKDGGAFVAAQFERHVFPCIGDLAAADLTRQDLLTILDARKAAGRLRTANMLLTDLRQMLGFAVERAIIPSNPLEGVQRRKIGGKDTERERVLSDAELRKLWAALPSARLHPRSRCALGLILSTGTRVGEAMGATWADAHTSRAQTTQLRSVADAADTKFGVVDMGARTWHLPDTKNQREHTIHLSEFALTCLEELASLRELDESGKPSAWLFPDRSRVKPVCVKSLGKQIADRQRAADKRMKNRAKGTEALALEGGAWTLHDLRRTAATILARLGFSTDVIDECLNHKLQSKVARIYIRDRREAEQKLAFDALGQHLESLLSANAPAGNVHPLRRSAPT</sequence>
<comment type="similarity">
    <text evidence="1">Belongs to the 'phage' integrase family.</text>
</comment>
<comment type="caution">
    <text evidence="6">The sequence shown here is derived from an EMBL/GenBank/DDBJ whole genome shotgun (WGS) entry which is preliminary data.</text>
</comment>
<evidence type="ECO:0000256" key="4">
    <source>
        <dbReference type="ARBA" id="ARBA00023172"/>
    </source>
</evidence>
<dbReference type="SUPFAM" id="SSF56349">
    <property type="entry name" value="DNA breaking-rejoining enzymes"/>
    <property type="match status" value="1"/>
</dbReference>
<dbReference type="CDD" id="cd00801">
    <property type="entry name" value="INT_P4_C"/>
    <property type="match status" value="1"/>
</dbReference>
<keyword evidence="7" id="KW-1185">Reference proteome</keyword>
<gene>
    <name evidence="6" type="ORF">EOD73_04970</name>
</gene>
<evidence type="ECO:0000256" key="2">
    <source>
        <dbReference type="ARBA" id="ARBA00022908"/>
    </source>
</evidence>
<dbReference type="Gene3D" id="3.30.160.390">
    <property type="entry name" value="Integrase, DNA-binding domain"/>
    <property type="match status" value="1"/>
</dbReference>
<accession>A0A3S2WUK6</accession>
<keyword evidence="3" id="KW-0238">DNA-binding</keyword>
<dbReference type="Pfam" id="PF00589">
    <property type="entry name" value="Phage_integrase"/>
    <property type="match status" value="1"/>
</dbReference>
<evidence type="ECO:0000313" key="6">
    <source>
        <dbReference type="EMBL" id="RVT88339.1"/>
    </source>
</evidence>
<dbReference type="GO" id="GO:0003677">
    <property type="term" value="F:DNA binding"/>
    <property type="evidence" value="ECO:0007669"/>
    <property type="project" value="UniProtKB-KW"/>
</dbReference>